<dbReference type="PANTHER" id="PTHR43792:SF1">
    <property type="entry name" value="N-ACETYLTRANSFERASE DOMAIN-CONTAINING PROTEIN"/>
    <property type="match status" value="1"/>
</dbReference>
<dbReference type="InterPro" id="IPR051531">
    <property type="entry name" value="N-acetyltransferase"/>
</dbReference>
<protein>
    <submittedName>
        <fullName evidence="2">GNAT family N-acetyltransferase</fullName>
    </submittedName>
</protein>
<proteinExistence type="predicted"/>
<dbReference type="Proteomes" id="UP001168528">
    <property type="component" value="Unassembled WGS sequence"/>
</dbReference>
<accession>A0ABT8RFD5</accession>
<evidence type="ECO:0000313" key="3">
    <source>
        <dbReference type="Proteomes" id="UP001168528"/>
    </source>
</evidence>
<dbReference type="PANTHER" id="PTHR43792">
    <property type="entry name" value="GNAT FAMILY, PUTATIVE (AFU_ORTHOLOGUE AFUA_3G00765)-RELATED-RELATED"/>
    <property type="match status" value="1"/>
</dbReference>
<name>A0ABT8RFD5_9BACT</name>
<dbReference type="PROSITE" id="PS51186">
    <property type="entry name" value="GNAT"/>
    <property type="match status" value="1"/>
</dbReference>
<dbReference type="EMBL" id="JAUKPO010000036">
    <property type="protein sequence ID" value="MDO1450780.1"/>
    <property type="molecule type" value="Genomic_DNA"/>
</dbReference>
<evidence type="ECO:0000259" key="1">
    <source>
        <dbReference type="PROSITE" id="PS51186"/>
    </source>
</evidence>
<sequence>MEYIIETPRVGLRKFTLADTDFILRLLNSPGWLQFIGDRHVKTHQQAVRYLQQGPLQSYHQNGFGLCLVEKKDDKTPIGMCGLLKRNSLENPDIGFAFLEDFQGQGYAFEMASATLTYATNSLGISKIWAITLPNNLKSIRLLEKLGLYYLKTQWFADSKQELFIYSN</sequence>
<dbReference type="InterPro" id="IPR016181">
    <property type="entry name" value="Acyl_CoA_acyltransferase"/>
</dbReference>
<keyword evidence="3" id="KW-1185">Reference proteome</keyword>
<dbReference type="InterPro" id="IPR000182">
    <property type="entry name" value="GNAT_dom"/>
</dbReference>
<dbReference type="SUPFAM" id="SSF55729">
    <property type="entry name" value="Acyl-CoA N-acyltransferases (Nat)"/>
    <property type="match status" value="1"/>
</dbReference>
<dbReference type="Gene3D" id="3.40.630.30">
    <property type="match status" value="1"/>
</dbReference>
<gene>
    <name evidence="2" type="ORF">Q0590_31190</name>
</gene>
<evidence type="ECO:0000313" key="2">
    <source>
        <dbReference type="EMBL" id="MDO1450780.1"/>
    </source>
</evidence>
<reference evidence="2" key="1">
    <citation type="submission" date="2023-07" db="EMBL/GenBank/DDBJ databases">
        <title>The genome sequence of Rhodocytophaga aerolata KACC 12507.</title>
        <authorList>
            <person name="Zhang X."/>
        </authorList>
    </citation>
    <scope>NUCLEOTIDE SEQUENCE</scope>
    <source>
        <strain evidence="2">KACC 12507</strain>
    </source>
</reference>
<organism evidence="2 3">
    <name type="scientific">Rhodocytophaga aerolata</name>
    <dbReference type="NCBI Taxonomy" id="455078"/>
    <lineage>
        <taxon>Bacteria</taxon>
        <taxon>Pseudomonadati</taxon>
        <taxon>Bacteroidota</taxon>
        <taxon>Cytophagia</taxon>
        <taxon>Cytophagales</taxon>
        <taxon>Rhodocytophagaceae</taxon>
        <taxon>Rhodocytophaga</taxon>
    </lineage>
</organism>
<dbReference type="Pfam" id="PF13302">
    <property type="entry name" value="Acetyltransf_3"/>
    <property type="match status" value="1"/>
</dbReference>
<comment type="caution">
    <text evidence="2">The sequence shown here is derived from an EMBL/GenBank/DDBJ whole genome shotgun (WGS) entry which is preliminary data.</text>
</comment>
<feature type="domain" description="N-acetyltransferase" evidence="1">
    <location>
        <begin position="10"/>
        <end position="168"/>
    </location>
</feature>
<dbReference type="RefSeq" id="WP_378410155.1">
    <property type="nucleotide sequence ID" value="NZ_JBHSMY010000002.1"/>
</dbReference>